<dbReference type="OrthoDB" id="10017533at2759"/>
<sequence>MDPPTPKIHAPPPRVVHIRVVLAIVMGLLSSLCVVAFLLLGDDVVARWRVESAARASPALAGHPCASRMKKHDQTRYAGTASQLRNARAELKRMIDEKRKAASNGDPAQLCAGNVDAQLPVYVWHPPGNDFWNGKANFGDAANVDIYRALTGLQPVVKSIRANPEAETFLYLIGTTFYNVGPKDVVSGNGWTWRADNQSYLGPYFAREPTRQLQTTAVRGRLTQYMMKAVHGPSSPQPNVFGDPALFLSLIDEAWFDIKPEGGNGVCVVAHAEDACLIKYADRSPSVTRIPVSLSPVEVARKIAGCDVVVSSSLHGLVFADALGVPSIWFRGSDDAGCEVTEDSPCCSAAQPLGKYIDYISGLEPPVFDEGVWQVSRPADPSQAVLIQELAAQVYKEHDFSKTLSYCWNLGSLRPRVTFGARVQMAKRFIEAFPMHLVCSRTDKR</sequence>
<reference evidence="5" key="1">
    <citation type="journal article" date="2019" name="Nat. Commun.">
        <title>Expansion of phycobilisome linker gene families in mesophilic red algae.</title>
        <authorList>
            <person name="Lee J."/>
            <person name="Kim D."/>
            <person name="Bhattacharya D."/>
            <person name="Yoon H.S."/>
        </authorList>
    </citation>
    <scope>NUCLEOTIDE SEQUENCE [LARGE SCALE GENOMIC DNA]</scope>
    <source>
        <strain evidence="5">CCMP 1328</strain>
    </source>
</reference>
<accession>A0A5J4YIS2</accession>
<name>A0A5J4YIS2_PORPP</name>
<evidence type="ECO:0000313" key="4">
    <source>
        <dbReference type="EMBL" id="KAA8491138.1"/>
    </source>
</evidence>
<evidence type="ECO:0000256" key="1">
    <source>
        <dbReference type="SAM" id="Coils"/>
    </source>
</evidence>
<keyword evidence="1" id="KW-0175">Coiled coil</keyword>
<feature type="domain" description="Polysaccharide pyruvyl transferase" evidence="3">
    <location>
        <begin position="213"/>
        <end position="331"/>
    </location>
</feature>
<gene>
    <name evidence="4" type="ORF">FVE85_4555</name>
</gene>
<feature type="transmembrane region" description="Helical" evidence="2">
    <location>
        <begin position="20"/>
        <end position="40"/>
    </location>
</feature>
<dbReference type="Pfam" id="PF04230">
    <property type="entry name" value="PS_pyruv_trans"/>
    <property type="match status" value="1"/>
</dbReference>
<keyword evidence="2" id="KW-0812">Transmembrane</keyword>
<evidence type="ECO:0000256" key="2">
    <source>
        <dbReference type="SAM" id="Phobius"/>
    </source>
</evidence>
<dbReference type="Proteomes" id="UP000324585">
    <property type="component" value="Unassembled WGS sequence"/>
</dbReference>
<feature type="coiled-coil region" evidence="1">
    <location>
        <begin position="77"/>
        <end position="104"/>
    </location>
</feature>
<organism evidence="4 5">
    <name type="scientific">Porphyridium purpureum</name>
    <name type="common">Red alga</name>
    <name type="synonym">Porphyridium cruentum</name>
    <dbReference type="NCBI Taxonomy" id="35688"/>
    <lineage>
        <taxon>Eukaryota</taxon>
        <taxon>Rhodophyta</taxon>
        <taxon>Bangiophyceae</taxon>
        <taxon>Porphyridiales</taxon>
        <taxon>Porphyridiaceae</taxon>
        <taxon>Porphyridium</taxon>
    </lineage>
</organism>
<keyword evidence="2" id="KW-0472">Membrane</keyword>
<comment type="caution">
    <text evidence="4">The sequence shown here is derived from an EMBL/GenBank/DDBJ whole genome shotgun (WGS) entry which is preliminary data.</text>
</comment>
<dbReference type="EMBL" id="VRMN01000016">
    <property type="protein sequence ID" value="KAA8491138.1"/>
    <property type="molecule type" value="Genomic_DNA"/>
</dbReference>
<proteinExistence type="predicted"/>
<dbReference type="AlphaFoldDB" id="A0A5J4YIS2"/>
<keyword evidence="2" id="KW-1133">Transmembrane helix</keyword>
<keyword evidence="5" id="KW-1185">Reference proteome</keyword>
<evidence type="ECO:0000259" key="3">
    <source>
        <dbReference type="Pfam" id="PF04230"/>
    </source>
</evidence>
<evidence type="ECO:0000313" key="5">
    <source>
        <dbReference type="Proteomes" id="UP000324585"/>
    </source>
</evidence>
<dbReference type="InterPro" id="IPR007345">
    <property type="entry name" value="Polysacch_pyruvyl_Trfase"/>
</dbReference>
<protein>
    <recommendedName>
        <fullName evidence="3">Polysaccharide pyruvyl transferase domain-containing protein</fullName>
    </recommendedName>
</protein>